<dbReference type="KEGG" id="schv:BRCON_0756"/>
<protein>
    <submittedName>
        <fullName evidence="1">Uncharacterized protein</fullName>
    </submittedName>
</protein>
<dbReference type="AlphaFoldDB" id="A0A2Z4Y4T7"/>
<reference evidence="1 2" key="1">
    <citation type="submission" date="2018-05" db="EMBL/GenBank/DDBJ databases">
        <title>A metagenomic window into the 2 km-deep terrestrial subsurface aquifer revealed taxonomically and functionally diverse microbial community comprising novel uncultured bacterial lineages.</title>
        <authorList>
            <person name="Kadnikov V.V."/>
            <person name="Mardanov A.V."/>
            <person name="Beletsky A.V."/>
            <person name="Banks D."/>
            <person name="Pimenov N.V."/>
            <person name="Frank Y.A."/>
            <person name="Karnachuk O.V."/>
            <person name="Ravin N.V."/>
        </authorList>
    </citation>
    <scope>NUCLEOTIDE SEQUENCE [LARGE SCALE GENOMIC DNA]</scope>
    <source>
        <strain evidence="1">BY</strain>
    </source>
</reference>
<dbReference type="EMBL" id="CP030759">
    <property type="protein sequence ID" value="AXA35533.1"/>
    <property type="molecule type" value="Genomic_DNA"/>
</dbReference>
<evidence type="ECO:0000313" key="1">
    <source>
        <dbReference type="EMBL" id="AXA35533.1"/>
    </source>
</evidence>
<sequence length="56" mass="6049">MLHSCRSEKGIRDAANVGCLVSDCFGPASGKRFAGQIMAKPKWDCSCNWISRAQGC</sequence>
<proteinExistence type="predicted"/>
<evidence type="ECO:0000313" key="2">
    <source>
        <dbReference type="Proteomes" id="UP000262583"/>
    </source>
</evidence>
<organism evidence="1 2">
    <name type="scientific">Sumerlaea chitinivorans</name>
    <dbReference type="NCBI Taxonomy" id="2250252"/>
    <lineage>
        <taxon>Bacteria</taxon>
        <taxon>Candidatus Sumerlaeota</taxon>
        <taxon>Candidatus Sumerlaeia</taxon>
        <taxon>Candidatus Sumerlaeales</taxon>
        <taxon>Candidatus Sumerlaeaceae</taxon>
        <taxon>Candidatus Sumerlaea</taxon>
    </lineage>
</organism>
<dbReference type="Proteomes" id="UP000262583">
    <property type="component" value="Chromosome"/>
</dbReference>
<name>A0A2Z4Y4T7_SUMC1</name>
<gene>
    <name evidence="1" type="ORF">BRCON_0756</name>
</gene>
<accession>A0A2Z4Y4T7</accession>